<dbReference type="InterPro" id="IPR001753">
    <property type="entry name" value="Enoyl-CoA_hydra/iso"/>
</dbReference>
<name>A0A2S0KGQ1_9ACTN</name>
<evidence type="ECO:0000256" key="5">
    <source>
        <dbReference type="ARBA" id="ARBA00023235"/>
    </source>
</evidence>
<dbReference type="NCBIfam" id="NF004794">
    <property type="entry name" value="PRK06142.1"/>
    <property type="match status" value="1"/>
</dbReference>
<dbReference type="GO" id="GO:0006635">
    <property type="term" value="P:fatty acid beta-oxidation"/>
    <property type="evidence" value="ECO:0007669"/>
    <property type="project" value="UniProtKB-UniPathway"/>
</dbReference>
<dbReference type="FunFam" id="3.90.226.10:FF:000077">
    <property type="entry name" value="Putative enoyl-CoA hydratase echA21"/>
    <property type="match status" value="1"/>
</dbReference>
<keyword evidence="3" id="KW-0276">Fatty acid metabolism</keyword>
<keyword evidence="5" id="KW-0413">Isomerase</keyword>
<protein>
    <submittedName>
        <fullName evidence="6">Crotonase/enoyl-CoA hydratase family protein</fullName>
    </submittedName>
</protein>
<sequence>MSYRTADYEAFEVSVADHVAEVTLIGPGRGNAMGPAFWSELVPIFTGIDADPDVRAVVLTGSGKNFSYGLDLPAMSGGFGSVLADDAKAKARTDFHGMIKRMQAGINAVADCRKPVIAAIAGWCIGGGVDLITAVDIRVASADAKFSVREVKVAIVADMGSLARLPLIVGEGHTRELALTGKDIDAARAEKIGLVSDVYDDREAALDAARTLAAEIAANPPLVVQGIKDVLDHSRSARVDDSLRYVAAWNAAFLPSKDLTEAITAVFEKRPPEFAGE</sequence>
<dbReference type="InterPro" id="IPR029045">
    <property type="entry name" value="ClpP/crotonase-like_dom_sf"/>
</dbReference>
<proteinExistence type="inferred from homology"/>
<dbReference type="Gene3D" id="1.10.12.10">
    <property type="entry name" value="Lyase 2-enoyl-coa Hydratase, Chain A, domain 2"/>
    <property type="match status" value="1"/>
</dbReference>
<dbReference type="PANTHER" id="PTHR43149:SF1">
    <property type="entry name" value="DELTA(3,5)-DELTA(2,4)-DIENOYL-COA ISOMERASE, MITOCHONDRIAL"/>
    <property type="match status" value="1"/>
</dbReference>
<dbReference type="Pfam" id="PF00378">
    <property type="entry name" value="ECH_1"/>
    <property type="match status" value="1"/>
</dbReference>
<dbReference type="InterPro" id="IPR045002">
    <property type="entry name" value="Ech1-like"/>
</dbReference>
<dbReference type="FunFam" id="1.10.12.10:FF:000004">
    <property type="entry name" value="Delta3,5-delta2,4-dienoyl-CoA isomerase"/>
    <property type="match status" value="1"/>
</dbReference>
<dbReference type="AlphaFoldDB" id="A0A2S0KGQ1"/>
<dbReference type="CDD" id="cd06558">
    <property type="entry name" value="crotonase-like"/>
    <property type="match status" value="1"/>
</dbReference>
<comment type="pathway">
    <text evidence="1">Lipid metabolism; fatty acid beta-oxidation.</text>
</comment>
<evidence type="ECO:0000256" key="2">
    <source>
        <dbReference type="ARBA" id="ARBA00005254"/>
    </source>
</evidence>
<dbReference type="GO" id="GO:0016853">
    <property type="term" value="F:isomerase activity"/>
    <property type="evidence" value="ECO:0007669"/>
    <property type="project" value="UniProtKB-KW"/>
</dbReference>
<dbReference type="KEGG" id="git:C6V83_11605"/>
<keyword evidence="4" id="KW-0443">Lipid metabolism</keyword>
<reference evidence="6 7" key="1">
    <citation type="submission" date="2018-03" db="EMBL/GenBank/DDBJ databases">
        <title>Characteristics and genome of n-alkane degrading marine bacteria Gordonia iterans isolated from crude oil contaminated in Tae-an, South Korea.</title>
        <authorList>
            <person name="Lee S.-S."/>
            <person name="Kim H."/>
        </authorList>
    </citation>
    <scope>NUCLEOTIDE SEQUENCE [LARGE SCALE GENOMIC DNA]</scope>
    <source>
        <strain evidence="6 7">Co17</strain>
    </source>
</reference>
<dbReference type="EMBL" id="CP027433">
    <property type="protein sequence ID" value="AVM00811.1"/>
    <property type="molecule type" value="Genomic_DNA"/>
</dbReference>
<dbReference type="Proteomes" id="UP000239814">
    <property type="component" value="Chromosome"/>
</dbReference>
<dbReference type="OrthoDB" id="4608673at2"/>
<evidence type="ECO:0000256" key="1">
    <source>
        <dbReference type="ARBA" id="ARBA00005005"/>
    </source>
</evidence>
<dbReference type="RefSeq" id="WP_105942524.1">
    <property type="nucleotide sequence ID" value="NZ_CP027433.1"/>
</dbReference>
<organism evidence="6 7">
    <name type="scientific">Gordonia iterans</name>
    <dbReference type="NCBI Taxonomy" id="1004901"/>
    <lineage>
        <taxon>Bacteria</taxon>
        <taxon>Bacillati</taxon>
        <taxon>Actinomycetota</taxon>
        <taxon>Actinomycetes</taxon>
        <taxon>Mycobacteriales</taxon>
        <taxon>Gordoniaceae</taxon>
        <taxon>Gordonia</taxon>
    </lineage>
</organism>
<comment type="similarity">
    <text evidence="2">Belongs to the enoyl-CoA hydratase/isomerase family.</text>
</comment>
<dbReference type="SUPFAM" id="SSF52096">
    <property type="entry name" value="ClpP/crotonase"/>
    <property type="match status" value="1"/>
</dbReference>
<dbReference type="PANTHER" id="PTHR43149">
    <property type="entry name" value="ENOYL-COA HYDRATASE"/>
    <property type="match status" value="1"/>
</dbReference>
<dbReference type="InterPro" id="IPR014748">
    <property type="entry name" value="Enoyl-CoA_hydra_C"/>
</dbReference>
<dbReference type="Gene3D" id="3.90.226.10">
    <property type="entry name" value="2-enoyl-CoA Hydratase, Chain A, domain 1"/>
    <property type="match status" value="1"/>
</dbReference>
<evidence type="ECO:0000256" key="4">
    <source>
        <dbReference type="ARBA" id="ARBA00023098"/>
    </source>
</evidence>
<evidence type="ECO:0000313" key="7">
    <source>
        <dbReference type="Proteomes" id="UP000239814"/>
    </source>
</evidence>
<accession>A0A2S0KGQ1</accession>
<keyword evidence="7" id="KW-1185">Reference proteome</keyword>
<dbReference type="UniPathway" id="UPA00659"/>
<evidence type="ECO:0000313" key="6">
    <source>
        <dbReference type="EMBL" id="AVM00811.1"/>
    </source>
</evidence>
<gene>
    <name evidence="6" type="ORF">C6V83_11605</name>
</gene>
<evidence type="ECO:0000256" key="3">
    <source>
        <dbReference type="ARBA" id="ARBA00022832"/>
    </source>
</evidence>